<name>A0A8J7KFV4_9NEIS</name>
<proteinExistence type="predicted"/>
<evidence type="ECO:0000313" key="2">
    <source>
        <dbReference type="Proteomes" id="UP000604481"/>
    </source>
</evidence>
<comment type="caution">
    <text evidence="1">The sequence shown here is derived from an EMBL/GenBank/DDBJ whole genome shotgun (WGS) entry which is preliminary data.</text>
</comment>
<dbReference type="EMBL" id="JADFUA010000007">
    <property type="protein sequence ID" value="MBE9610119.1"/>
    <property type="molecule type" value="Genomic_DNA"/>
</dbReference>
<sequence>MARPALLVICQPDIGALLTRRWENRPPDAQWQLCSPEQLPGQQADALLLVQQPLAMALAMAATCQLPCADVALLPNPAAAEYGFMLAAGGQPAALDLFAPLLDTLAPLPQGWLHSGPIASASFCGELVLRLGSNGLAPLLAGLSQQFQAQPLGSPTDQQQLLLALQQFMGTQLDSLRSLRMLAEHYLQQTGDGMQPFVPHHHQTRQFGLYAESASQSPAAQLARLLLAILPAGQ</sequence>
<dbReference type="Proteomes" id="UP000604481">
    <property type="component" value="Unassembled WGS sequence"/>
</dbReference>
<dbReference type="AlphaFoldDB" id="A0A8J7KFV4"/>
<gene>
    <name evidence="1" type="ORF">INR99_12285</name>
</gene>
<keyword evidence="2" id="KW-1185">Reference proteome</keyword>
<dbReference type="RefSeq" id="WP_194116648.1">
    <property type="nucleotide sequence ID" value="NZ_JADFUA010000007.1"/>
</dbReference>
<evidence type="ECO:0000313" key="1">
    <source>
        <dbReference type="EMBL" id="MBE9610119.1"/>
    </source>
</evidence>
<reference evidence="1 2" key="1">
    <citation type="submission" date="2020-10" db="EMBL/GenBank/DDBJ databases">
        <title>The genome sequence of Chitinilyticum litopenaei 4Y14.</title>
        <authorList>
            <person name="Liu Y."/>
        </authorList>
    </citation>
    <scope>NUCLEOTIDE SEQUENCE [LARGE SCALE GENOMIC DNA]</scope>
    <source>
        <strain evidence="1 2">4Y14</strain>
    </source>
</reference>
<organism evidence="1 2">
    <name type="scientific">Chitinilyticum piscinae</name>
    <dbReference type="NCBI Taxonomy" id="2866724"/>
    <lineage>
        <taxon>Bacteria</taxon>
        <taxon>Pseudomonadati</taxon>
        <taxon>Pseudomonadota</taxon>
        <taxon>Betaproteobacteria</taxon>
        <taxon>Neisseriales</taxon>
        <taxon>Chitinibacteraceae</taxon>
        <taxon>Chitinilyticum</taxon>
    </lineage>
</organism>
<accession>A0A8J7KFV4</accession>
<protein>
    <submittedName>
        <fullName evidence="1">Uncharacterized protein</fullName>
    </submittedName>
</protein>